<dbReference type="Pfam" id="PF22679">
    <property type="entry name" value="T1R_D3-like"/>
    <property type="match status" value="1"/>
</dbReference>
<dbReference type="PANTHER" id="PTHR30195:SF15">
    <property type="entry name" value="TYPE I RESTRICTION ENZYME HINDI ENDONUCLEASE SUBUNIT"/>
    <property type="match status" value="1"/>
</dbReference>
<evidence type="ECO:0000256" key="12">
    <source>
        <dbReference type="SAM" id="Coils"/>
    </source>
</evidence>
<dbReference type="InterPro" id="IPR040980">
    <property type="entry name" value="SWI2_SNF2"/>
</dbReference>
<evidence type="ECO:0000256" key="10">
    <source>
        <dbReference type="ARBA" id="ARBA00023125"/>
    </source>
</evidence>
<dbReference type="GO" id="GO:0009035">
    <property type="term" value="F:type I site-specific deoxyribonuclease activity"/>
    <property type="evidence" value="ECO:0007669"/>
    <property type="project" value="UniProtKB-EC"/>
</dbReference>
<keyword evidence="12" id="KW-0175">Coiled coil</keyword>
<evidence type="ECO:0000256" key="3">
    <source>
        <dbReference type="ARBA" id="ARBA00011296"/>
    </source>
</evidence>
<protein>
    <recommendedName>
        <fullName evidence="11">Type I restriction enzyme endonuclease subunit</fullName>
        <shortName evidence="11">R protein</shortName>
        <ecNumber evidence="11">3.1.21.3</ecNumber>
    </recommendedName>
</protein>
<dbReference type="InterPro" id="IPR007409">
    <property type="entry name" value="Restrct_endonuc_type1_HsdR_N"/>
</dbReference>
<evidence type="ECO:0000259" key="13">
    <source>
        <dbReference type="SMART" id="SM00487"/>
    </source>
</evidence>
<dbReference type="Pfam" id="PF11867">
    <property type="entry name" value="T1RH-like_C"/>
    <property type="match status" value="1"/>
</dbReference>
<sequence length="1072" mass="123356">MTTEDKVQKLTANCLRDQLGWQSVYAYNQEDYGENSLLGRQNQKEVILKRYLKQKLREFNPNLPEEAYKSAILQIEEINSSQTLLATNQEKHQLLLDGVQVSYRNAKGELIRQTLKILDFDQPSNNHFLAVRELWIQGEIYLCRTDLVGFVNGIPLLFLEAKNLNRDLKAAYDENLLKYIRTIPHLFAYNAFAILVNGIDAKIGSFCGKYEHFHSWKRLAESDPGIVDMETMLKGVCDKNNFIDLLENYILFDNSTGKTCKIIARNHQFLGVNQAIDSVKRWREGAIKDNKLGVFWHTQGSGKSYSMVFFTRKIRRKLGANYTFVICTDREDLDKQIYYTFAGSGLTNNEQELCQASSNEHLQSLLGEHKAYIFTLIQKFNQTVNPDQPYNSRNDIIIISDEAHRTQYGTLASNLRAALPGAGFIGFTGTPLVSNDEITKRYFGDYVSTYDFQRAVEDKATVPLYYDARGDKLSIAVNDLNEQIAAKIEELEIENVEIEDRLERELRRDYYILTAPQRLEALARDFVEHYSTAWETGKAMVICIDKLTCVKLHNLIDHYWSEKIQQLKKDLKKITDDQEENYRQRQIQWMEATLTAVIVSEEQGEIDKFQKHGLDITSHRSVIKNGFELADGKRISPENAFKQADHPFRIAIVCAMWLTGFDVPSLSTLYLDKPLKAHTLMQAIARANRVNEGKTNGLIVDYCGILKNLRQALADLAQISDQGRREDHLSLDPTKPQENLLDELARSIEAVKEFLGESNASLDALLEYKIPSFAFNKAINDAKEAINRSDQARQNFGLLSQEVFHLFKACLNQPSVNHYRPAHDTIKLIYKCIQGDREKIDIGEILLEMRSVIDGAIDVTTEARADDTPLYNISKINFERLKQEFANSDRKNTTVQTLKNAIENRLRTMLEQNLQRTNFQEHYERIVADYNFEKDRVAIEQTFEALLEFIQELDQESQRAVSEGLDEESLALFDLLTKENLSPQEIEKIKQIATRLLETLKQEKLKIDRWPDKESSRAEVKTTIHNFLYSDNTGLPVDLYTDEEVEEKTEEVFRHILRVYPSLPSPYYSAAA</sequence>
<evidence type="ECO:0000256" key="6">
    <source>
        <dbReference type="ARBA" id="ARBA00022747"/>
    </source>
</evidence>
<dbReference type="EC" id="3.1.21.3" evidence="11"/>
<evidence type="ECO:0000256" key="5">
    <source>
        <dbReference type="ARBA" id="ARBA00022741"/>
    </source>
</evidence>
<dbReference type="PATRIC" id="fig|1638788.3.peg.1307"/>
<evidence type="ECO:0000313" key="15">
    <source>
        <dbReference type="Proteomes" id="UP000068167"/>
    </source>
</evidence>
<dbReference type="Gene3D" id="3.40.50.300">
    <property type="entry name" value="P-loop containing nucleotide triphosphate hydrolases"/>
    <property type="match status" value="2"/>
</dbReference>
<keyword evidence="6 11" id="KW-0680">Restriction system</keyword>
<proteinExistence type="inferred from homology"/>
<dbReference type="Pfam" id="PF04313">
    <property type="entry name" value="HSDR_N"/>
    <property type="match status" value="1"/>
</dbReference>
<dbReference type="InterPro" id="IPR014001">
    <property type="entry name" value="Helicase_ATP-bd"/>
</dbReference>
<dbReference type="CDD" id="cd18800">
    <property type="entry name" value="SF2_C_EcoR124I-like"/>
    <property type="match status" value="1"/>
</dbReference>
<dbReference type="Proteomes" id="UP000068167">
    <property type="component" value="Chromosome"/>
</dbReference>
<dbReference type="REBASE" id="124492">
    <property type="entry name" value="Mpa1757ORF1304P"/>
</dbReference>
<keyword evidence="5 11" id="KW-0547">Nucleotide-binding</keyword>
<name>A0A0K1RXE3_9CHRO</name>
<dbReference type="CDD" id="cd22332">
    <property type="entry name" value="HsdR_N"/>
    <property type="match status" value="1"/>
</dbReference>
<keyword evidence="8 11" id="KW-0378">Hydrolase</keyword>
<dbReference type="NCBIfam" id="TIGR00348">
    <property type="entry name" value="hsdR"/>
    <property type="match status" value="1"/>
</dbReference>
<keyword evidence="15" id="KW-1185">Reference proteome</keyword>
<dbReference type="GO" id="GO:0005524">
    <property type="term" value="F:ATP binding"/>
    <property type="evidence" value="ECO:0007669"/>
    <property type="project" value="UniProtKB-KW"/>
</dbReference>
<comment type="function">
    <text evidence="11">Subunit R is required for both nuclease and ATPase activities, but not for modification.</text>
</comment>
<dbReference type="GO" id="GO:0009307">
    <property type="term" value="P:DNA restriction-modification system"/>
    <property type="evidence" value="ECO:0007669"/>
    <property type="project" value="UniProtKB-KW"/>
</dbReference>
<keyword evidence="7" id="KW-0255">Endonuclease</keyword>
<dbReference type="InterPro" id="IPR027417">
    <property type="entry name" value="P-loop_NTPase"/>
</dbReference>
<comment type="catalytic activity">
    <reaction evidence="1 11">
        <text>Endonucleolytic cleavage of DNA to give random double-stranded fragments with terminal 5'-phosphates, ATP is simultaneously hydrolyzed.</text>
        <dbReference type="EC" id="3.1.21.3"/>
    </reaction>
</comment>
<dbReference type="InterPro" id="IPR021810">
    <property type="entry name" value="T1RH-like_C"/>
</dbReference>
<dbReference type="InterPro" id="IPR004473">
    <property type="entry name" value="Restrct_endonuc_typeI_HsdR"/>
</dbReference>
<feature type="domain" description="Helicase ATP-binding" evidence="13">
    <location>
        <begin position="260"/>
        <end position="459"/>
    </location>
</feature>
<keyword evidence="4" id="KW-0540">Nuclease</keyword>
<evidence type="ECO:0000256" key="1">
    <source>
        <dbReference type="ARBA" id="ARBA00000851"/>
    </source>
</evidence>
<evidence type="ECO:0000256" key="11">
    <source>
        <dbReference type="RuleBase" id="RU364115"/>
    </source>
</evidence>
<keyword evidence="9 11" id="KW-0067">ATP-binding</keyword>
<comment type="subunit">
    <text evidence="3 11">The type I restriction/modification system is composed of three polypeptides R, M and S.</text>
</comment>
<dbReference type="RefSeq" id="WP_052275825.1">
    <property type="nucleotide sequence ID" value="NZ_CP011339.1"/>
</dbReference>
<gene>
    <name evidence="14" type="ORF">VL20_1302</name>
</gene>
<reference evidence="14 15" key="1">
    <citation type="journal article" date="2016" name="Stand. Genomic Sci.">
        <title>Complete genome sequence and genomic characterization of Microcystis panniformis FACHB 1757 by third-generation sequencing.</title>
        <authorList>
            <person name="Zhang J.Y."/>
            <person name="Guan R."/>
            <person name="Zhang H.J."/>
            <person name="Li H."/>
            <person name="Xiao P."/>
            <person name="Yu G.L."/>
            <person name="Du L."/>
            <person name="Cao D.M."/>
            <person name="Zhu B.C."/>
            <person name="Li R.H."/>
            <person name="Lu Z.H."/>
        </authorList>
    </citation>
    <scope>NUCLEOTIDE SEQUENCE [LARGE SCALE GENOMIC DNA]</scope>
    <source>
        <strain evidence="14 15">FACHB-1757</strain>
    </source>
</reference>
<dbReference type="SUPFAM" id="SSF52540">
    <property type="entry name" value="P-loop containing nucleoside triphosphate hydrolases"/>
    <property type="match status" value="2"/>
</dbReference>
<organism evidence="14 15">
    <name type="scientific">Microcystis panniformis FACHB-1757</name>
    <dbReference type="NCBI Taxonomy" id="1638788"/>
    <lineage>
        <taxon>Bacteria</taxon>
        <taxon>Bacillati</taxon>
        <taxon>Cyanobacteriota</taxon>
        <taxon>Cyanophyceae</taxon>
        <taxon>Oscillatoriophycideae</taxon>
        <taxon>Chroococcales</taxon>
        <taxon>Microcystaceae</taxon>
        <taxon>Microcystis</taxon>
    </lineage>
</organism>
<evidence type="ECO:0000256" key="9">
    <source>
        <dbReference type="ARBA" id="ARBA00022840"/>
    </source>
</evidence>
<accession>A0A0K1RXE3</accession>
<dbReference type="SMART" id="SM00487">
    <property type="entry name" value="DEXDc"/>
    <property type="match status" value="1"/>
</dbReference>
<dbReference type="AlphaFoldDB" id="A0A0K1RXE3"/>
<dbReference type="Gene3D" id="3.90.1570.50">
    <property type="match status" value="1"/>
</dbReference>
<evidence type="ECO:0000256" key="4">
    <source>
        <dbReference type="ARBA" id="ARBA00022722"/>
    </source>
</evidence>
<dbReference type="EMBL" id="CP011339">
    <property type="protein sequence ID" value="AKV66475.1"/>
    <property type="molecule type" value="Genomic_DNA"/>
</dbReference>
<evidence type="ECO:0000256" key="8">
    <source>
        <dbReference type="ARBA" id="ARBA00022801"/>
    </source>
</evidence>
<evidence type="ECO:0000256" key="2">
    <source>
        <dbReference type="ARBA" id="ARBA00008598"/>
    </source>
</evidence>
<comment type="similarity">
    <text evidence="2 11">Belongs to the HsdR family.</text>
</comment>
<evidence type="ECO:0000313" key="14">
    <source>
        <dbReference type="EMBL" id="AKV66475.1"/>
    </source>
</evidence>
<dbReference type="KEGG" id="mpk:VL20_1302"/>
<feature type="coiled-coil region" evidence="12">
    <location>
        <begin position="477"/>
        <end position="508"/>
    </location>
</feature>
<dbReference type="InterPro" id="IPR055180">
    <property type="entry name" value="HsdR_RecA-like_helicase_dom_2"/>
</dbReference>
<evidence type="ECO:0000256" key="7">
    <source>
        <dbReference type="ARBA" id="ARBA00022759"/>
    </source>
</evidence>
<dbReference type="GO" id="GO:0003677">
    <property type="term" value="F:DNA binding"/>
    <property type="evidence" value="ECO:0007669"/>
    <property type="project" value="UniProtKB-KW"/>
</dbReference>
<dbReference type="InterPro" id="IPR051268">
    <property type="entry name" value="Type-I_R_enzyme_R_subunit"/>
</dbReference>
<dbReference type="PANTHER" id="PTHR30195">
    <property type="entry name" value="TYPE I SITE-SPECIFIC DEOXYRIBONUCLEASE PROTEIN SUBUNIT M AND R"/>
    <property type="match status" value="1"/>
</dbReference>
<keyword evidence="10 11" id="KW-0238">DNA-binding</keyword>
<dbReference type="Pfam" id="PF18766">
    <property type="entry name" value="SWI2_SNF2"/>
    <property type="match status" value="1"/>
</dbReference>